<keyword evidence="9" id="KW-0653">Protein transport</keyword>
<comment type="caution">
    <text evidence="10">The sequence shown here is derived from an EMBL/GenBank/DDBJ whole genome shotgun (WGS) entry which is preliminary data.</text>
</comment>
<dbReference type="EMBL" id="CAFZ01000043">
    <property type="protein sequence ID" value="CCA68936.1"/>
    <property type="molecule type" value="Genomic_DNA"/>
</dbReference>
<dbReference type="Pfam" id="PF02466">
    <property type="entry name" value="Tim17"/>
    <property type="match status" value="1"/>
</dbReference>
<keyword evidence="9" id="KW-0813">Transport</keyword>
<sequence length="180" mass="19423">MVLEIKFLVPLYPAGQEPSPPGLSSDELQAWEQTKKMEKFIGKAQESCIVKSAISGGMGFGMGAFFSMMSTSFAYDDPLSRTDMSTKTKTIEMFKDMGRGMWRTGRSFGKVGALYSGIECIIESYRAKNDMTNAVAGGFVTGAILARNSGPRGALAGAVGFMAFSAAIETFLRRETSDDD</sequence>
<dbReference type="Proteomes" id="UP000007148">
    <property type="component" value="Unassembled WGS sequence"/>
</dbReference>
<evidence type="ECO:0000256" key="8">
    <source>
        <dbReference type="ARBA" id="ARBA00023136"/>
    </source>
</evidence>
<keyword evidence="4" id="KW-0812">Transmembrane</keyword>
<reference evidence="10 11" key="1">
    <citation type="journal article" date="2011" name="PLoS Pathog.">
        <title>Endophytic Life Strategies Decoded by Genome and Transcriptome Analyses of the Mutualistic Root Symbiont Piriformospora indica.</title>
        <authorList>
            <person name="Zuccaro A."/>
            <person name="Lahrmann U."/>
            <person name="Guldener U."/>
            <person name="Langen G."/>
            <person name="Pfiffi S."/>
            <person name="Biedenkopf D."/>
            <person name="Wong P."/>
            <person name="Samans B."/>
            <person name="Grimm C."/>
            <person name="Basiewicz M."/>
            <person name="Murat C."/>
            <person name="Martin F."/>
            <person name="Kogel K.H."/>
        </authorList>
    </citation>
    <scope>NUCLEOTIDE SEQUENCE [LARGE SCALE GENOMIC DNA]</scope>
    <source>
        <strain evidence="10 11">DSM 11827</strain>
    </source>
</reference>
<evidence type="ECO:0000256" key="1">
    <source>
        <dbReference type="ARBA" id="ARBA00004448"/>
    </source>
</evidence>
<dbReference type="GO" id="GO:0030943">
    <property type="term" value="F:mitochondrion targeting sequence binding"/>
    <property type="evidence" value="ECO:0007669"/>
    <property type="project" value="TreeGrafter"/>
</dbReference>
<organism evidence="10 11">
    <name type="scientific">Serendipita indica (strain DSM 11827)</name>
    <name type="common">Root endophyte fungus</name>
    <name type="synonym">Piriformospora indica</name>
    <dbReference type="NCBI Taxonomy" id="1109443"/>
    <lineage>
        <taxon>Eukaryota</taxon>
        <taxon>Fungi</taxon>
        <taxon>Dikarya</taxon>
        <taxon>Basidiomycota</taxon>
        <taxon>Agaricomycotina</taxon>
        <taxon>Agaricomycetes</taxon>
        <taxon>Sebacinales</taxon>
        <taxon>Serendipitaceae</taxon>
        <taxon>Serendipita</taxon>
    </lineage>
</organism>
<keyword evidence="11" id="KW-1185">Reference proteome</keyword>
<keyword evidence="5 9" id="KW-0999">Mitochondrion inner membrane</keyword>
<name>G4TC85_SERID</name>
<dbReference type="FunCoup" id="G4TC85">
    <property type="interactions" value="326"/>
</dbReference>
<comment type="similarity">
    <text evidence="2 9">Belongs to the Tim17/Tim22/Tim23 family.</text>
</comment>
<dbReference type="PANTHER" id="PTHR14110:SF0">
    <property type="entry name" value="MITOCHONDRIAL IMPORT INNER MEMBRANE TRANSLOCASE SUBUNIT TIM22"/>
    <property type="match status" value="1"/>
</dbReference>
<keyword evidence="7 9" id="KW-0496">Mitochondrion</keyword>
<keyword evidence="9" id="KW-0811">Translocation</keyword>
<evidence type="ECO:0000256" key="7">
    <source>
        <dbReference type="ARBA" id="ARBA00023128"/>
    </source>
</evidence>
<proteinExistence type="inferred from homology"/>
<dbReference type="GO" id="GO:0042721">
    <property type="term" value="C:TIM22 mitochondrial import inner membrane insertion complex"/>
    <property type="evidence" value="ECO:0007669"/>
    <property type="project" value="UniProtKB-UniRule"/>
</dbReference>
<keyword evidence="6" id="KW-1133">Transmembrane helix</keyword>
<dbReference type="PANTHER" id="PTHR14110">
    <property type="entry name" value="MITOCHONDRIAL IMPORT INNER MEMBRANE TRANSLOCASE SUBUNIT TIM22"/>
    <property type="match status" value="1"/>
</dbReference>
<evidence type="ECO:0000256" key="4">
    <source>
        <dbReference type="ARBA" id="ARBA00022692"/>
    </source>
</evidence>
<dbReference type="OMA" id="VNPNMAD"/>
<dbReference type="eggNOG" id="KOG3225">
    <property type="taxonomic scope" value="Eukaryota"/>
</dbReference>
<evidence type="ECO:0000313" key="11">
    <source>
        <dbReference type="Proteomes" id="UP000007148"/>
    </source>
</evidence>
<dbReference type="GO" id="GO:0008320">
    <property type="term" value="F:protein transmembrane transporter activity"/>
    <property type="evidence" value="ECO:0007669"/>
    <property type="project" value="UniProtKB-UniRule"/>
</dbReference>
<dbReference type="OrthoDB" id="75343at2759"/>
<comment type="function">
    <text evidence="9">Essential core component of the TIM22 complex, a complex that mediates the import and insertion of multi-pass transmembrane proteins into the mitochondrial inner membrane. In the TIM22 complex, it constitutes the voltage-activated and signal-gated channel. Forms a twin-pore translocase that uses the membrane potential as external driving force in 2 voltage-dependent steps.</text>
</comment>
<dbReference type="InterPro" id="IPR039175">
    <property type="entry name" value="TIM22"/>
</dbReference>
<dbReference type="InParanoid" id="G4TC85"/>
<evidence type="ECO:0000256" key="6">
    <source>
        <dbReference type="ARBA" id="ARBA00022989"/>
    </source>
</evidence>
<evidence type="ECO:0000256" key="3">
    <source>
        <dbReference type="ARBA" id="ARBA00020722"/>
    </source>
</evidence>
<dbReference type="HOGENOM" id="CLU_091077_1_0_1"/>
<keyword evidence="8" id="KW-0472">Membrane</keyword>
<comment type="subunit">
    <text evidence="9">Component of the TIM22 complex.</text>
</comment>
<evidence type="ECO:0000256" key="2">
    <source>
        <dbReference type="ARBA" id="ARBA00008444"/>
    </source>
</evidence>
<accession>G4TC85</accession>
<evidence type="ECO:0000313" key="10">
    <source>
        <dbReference type="EMBL" id="CCA68936.1"/>
    </source>
</evidence>
<dbReference type="AlphaFoldDB" id="G4TC85"/>
<evidence type="ECO:0000256" key="9">
    <source>
        <dbReference type="RuleBase" id="RU367038"/>
    </source>
</evidence>
<dbReference type="STRING" id="1109443.G4TC85"/>
<gene>
    <name evidence="10" type="ORF">PIIN_02796</name>
</gene>
<protein>
    <recommendedName>
        <fullName evidence="3 9">Mitochondrial import inner membrane translocase subunit TIM22</fullName>
    </recommendedName>
</protein>
<comment type="subcellular location">
    <subcellularLocation>
        <location evidence="1 9">Mitochondrion inner membrane</location>
        <topology evidence="1 9">Multi-pass membrane protein</topology>
    </subcellularLocation>
</comment>
<dbReference type="GO" id="GO:0045039">
    <property type="term" value="P:protein insertion into mitochondrial inner membrane"/>
    <property type="evidence" value="ECO:0007669"/>
    <property type="project" value="UniProtKB-UniRule"/>
</dbReference>
<evidence type="ECO:0000256" key="5">
    <source>
        <dbReference type="ARBA" id="ARBA00022792"/>
    </source>
</evidence>